<evidence type="ECO:0000313" key="3">
    <source>
        <dbReference type="Proteomes" id="UP001161325"/>
    </source>
</evidence>
<feature type="chain" id="PRO_5041321793" description="Heme-binding protein" evidence="1">
    <location>
        <begin position="26"/>
        <end position="160"/>
    </location>
</feature>
<gene>
    <name evidence="2" type="ORF">rosag_07070</name>
</gene>
<dbReference type="EMBL" id="BRXS01000001">
    <property type="protein sequence ID" value="GLC24194.1"/>
    <property type="molecule type" value="Genomic_DNA"/>
</dbReference>
<sequence length="160" mass="16281">MSNARRSLAALVAVVALALPGRLSAQLRDARVLSTEAARRALAAAEAEARRNKWDVSIAVVDAYGELAAFLRLDGAPPLSIELSRAKARTAARFRRPTKSLDSSITAGRMALLNADNGLPMEGGVPIVVNGVVVGAVGVSGVTSQQDAVVAAAGAGAVSP</sequence>
<dbReference type="InterPro" id="IPR052517">
    <property type="entry name" value="GlcG_carb_metab_protein"/>
</dbReference>
<dbReference type="Gene3D" id="3.30.450.150">
    <property type="entry name" value="Haem-degrading domain"/>
    <property type="match status" value="1"/>
</dbReference>
<dbReference type="InterPro" id="IPR005624">
    <property type="entry name" value="PduO/GlcC-like"/>
</dbReference>
<dbReference type="Proteomes" id="UP001161325">
    <property type="component" value="Unassembled WGS sequence"/>
</dbReference>
<dbReference type="InterPro" id="IPR038084">
    <property type="entry name" value="PduO/GlcC-like_sf"/>
</dbReference>
<accession>A0AA37VDU2</accession>
<name>A0AA37VDU2_9BACT</name>
<dbReference type="PANTHER" id="PTHR34309">
    <property type="entry name" value="SLR1406 PROTEIN"/>
    <property type="match status" value="1"/>
</dbReference>
<dbReference type="PANTHER" id="PTHR34309:SF1">
    <property type="entry name" value="PROTEIN GLCG"/>
    <property type="match status" value="1"/>
</dbReference>
<evidence type="ECO:0000313" key="2">
    <source>
        <dbReference type="EMBL" id="GLC24194.1"/>
    </source>
</evidence>
<protein>
    <recommendedName>
        <fullName evidence="4">Heme-binding protein</fullName>
    </recommendedName>
</protein>
<dbReference type="RefSeq" id="WP_284348642.1">
    <property type="nucleotide sequence ID" value="NZ_BRXS01000001.1"/>
</dbReference>
<proteinExistence type="predicted"/>
<evidence type="ECO:0000256" key="1">
    <source>
        <dbReference type="SAM" id="SignalP"/>
    </source>
</evidence>
<dbReference type="AlphaFoldDB" id="A0AA37VDU2"/>
<dbReference type="Pfam" id="PF03928">
    <property type="entry name" value="HbpS-like"/>
    <property type="match status" value="1"/>
</dbReference>
<evidence type="ECO:0008006" key="4">
    <source>
        <dbReference type="Google" id="ProtNLM"/>
    </source>
</evidence>
<organism evidence="2 3">
    <name type="scientific">Roseisolibacter agri</name>
    <dbReference type="NCBI Taxonomy" id="2014610"/>
    <lineage>
        <taxon>Bacteria</taxon>
        <taxon>Pseudomonadati</taxon>
        <taxon>Gemmatimonadota</taxon>
        <taxon>Gemmatimonadia</taxon>
        <taxon>Gemmatimonadales</taxon>
        <taxon>Gemmatimonadaceae</taxon>
        <taxon>Roseisolibacter</taxon>
    </lineage>
</organism>
<keyword evidence="1" id="KW-0732">Signal</keyword>
<dbReference type="SUPFAM" id="SSF143744">
    <property type="entry name" value="GlcG-like"/>
    <property type="match status" value="1"/>
</dbReference>
<comment type="caution">
    <text evidence="2">The sequence shown here is derived from an EMBL/GenBank/DDBJ whole genome shotgun (WGS) entry which is preliminary data.</text>
</comment>
<feature type="signal peptide" evidence="1">
    <location>
        <begin position="1"/>
        <end position="25"/>
    </location>
</feature>
<reference evidence="2" key="1">
    <citation type="submission" date="2022-08" db="EMBL/GenBank/DDBJ databases">
        <title>Draft genome sequencing of Roseisolibacter agri AW1220.</title>
        <authorList>
            <person name="Tobiishi Y."/>
            <person name="Tonouchi A."/>
        </authorList>
    </citation>
    <scope>NUCLEOTIDE SEQUENCE</scope>
    <source>
        <strain evidence="2">AW1220</strain>
    </source>
</reference>
<keyword evidence="3" id="KW-1185">Reference proteome</keyword>